<name>A0ABV7PH00_9BURK</name>
<dbReference type="EMBL" id="JBHRVV010000001">
    <property type="protein sequence ID" value="MFC3457453.1"/>
    <property type="molecule type" value="Genomic_DNA"/>
</dbReference>
<gene>
    <name evidence="3" type="ORF">ACFOPH_04240</name>
</gene>
<evidence type="ECO:0000313" key="4">
    <source>
        <dbReference type="Proteomes" id="UP001595665"/>
    </source>
</evidence>
<evidence type="ECO:0000313" key="3">
    <source>
        <dbReference type="EMBL" id="MFC3457453.1"/>
    </source>
</evidence>
<protein>
    <submittedName>
        <fullName evidence="3">SH3 domain-containing protein</fullName>
    </submittedName>
</protein>
<dbReference type="Pfam" id="PF08239">
    <property type="entry name" value="SH3_3"/>
    <property type="match status" value="1"/>
</dbReference>
<dbReference type="Gene3D" id="2.30.30.40">
    <property type="entry name" value="SH3 Domains"/>
    <property type="match status" value="1"/>
</dbReference>
<evidence type="ECO:0000256" key="1">
    <source>
        <dbReference type="SAM" id="Phobius"/>
    </source>
</evidence>
<accession>A0ABV7PH00</accession>
<proteinExistence type="predicted"/>
<reference evidence="4" key="1">
    <citation type="journal article" date="2019" name="Int. J. Syst. Evol. Microbiol.">
        <title>The Global Catalogue of Microorganisms (GCM) 10K type strain sequencing project: providing services to taxonomists for standard genome sequencing and annotation.</title>
        <authorList>
            <consortium name="The Broad Institute Genomics Platform"/>
            <consortium name="The Broad Institute Genome Sequencing Center for Infectious Disease"/>
            <person name="Wu L."/>
            <person name="Ma J."/>
        </authorList>
    </citation>
    <scope>NUCLEOTIDE SEQUENCE [LARGE SCALE GENOMIC DNA]</scope>
    <source>
        <strain evidence="4">CCM 7480</strain>
    </source>
</reference>
<evidence type="ECO:0000259" key="2">
    <source>
        <dbReference type="Pfam" id="PF08239"/>
    </source>
</evidence>
<keyword evidence="1" id="KW-1133">Transmembrane helix</keyword>
<dbReference type="RefSeq" id="WP_379733745.1">
    <property type="nucleotide sequence ID" value="NZ_JBHRVV010000001.1"/>
</dbReference>
<dbReference type="InterPro" id="IPR003646">
    <property type="entry name" value="SH3-like_bac-type"/>
</dbReference>
<feature type="transmembrane region" description="Helical" evidence="1">
    <location>
        <begin position="38"/>
        <end position="56"/>
    </location>
</feature>
<dbReference type="Proteomes" id="UP001595665">
    <property type="component" value="Unassembled WGS sequence"/>
</dbReference>
<keyword evidence="1" id="KW-0472">Membrane</keyword>
<feature type="domain" description="SH3b" evidence="2">
    <location>
        <begin position="84"/>
        <end position="139"/>
    </location>
</feature>
<comment type="caution">
    <text evidence="3">The sequence shown here is derived from an EMBL/GenBank/DDBJ whole genome shotgun (WGS) entry which is preliminary data.</text>
</comment>
<keyword evidence="4" id="KW-1185">Reference proteome</keyword>
<keyword evidence="1" id="KW-0812">Transmembrane</keyword>
<organism evidence="3 4">
    <name type="scientific">Massilia haematophila</name>
    <dbReference type="NCBI Taxonomy" id="457923"/>
    <lineage>
        <taxon>Bacteria</taxon>
        <taxon>Pseudomonadati</taxon>
        <taxon>Pseudomonadota</taxon>
        <taxon>Betaproteobacteria</taxon>
        <taxon>Burkholderiales</taxon>
        <taxon>Oxalobacteraceae</taxon>
        <taxon>Telluria group</taxon>
        <taxon>Massilia</taxon>
    </lineage>
</organism>
<sequence>MSDAFIVLACYGAALVLTLALAAWLTPRTWWRRPNARALAVLVAGTGAIGTAFWWGTAPAAIAQPPLAAQPDAPRAGVSYRVADALNLRAAAGVDAARLAVLPPGAVVTATGAQDGDWWEVKAESGAALHTGWASSLWLRRADEPRR</sequence>
<feature type="transmembrane region" description="Helical" evidence="1">
    <location>
        <begin position="6"/>
        <end position="26"/>
    </location>
</feature>